<dbReference type="Pfam" id="PF01381">
    <property type="entry name" value="HTH_3"/>
    <property type="match status" value="1"/>
</dbReference>
<dbReference type="EMBL" id="JBHTIU010000033">
    <property type="protein sequence ID" value="MFD0869652.1"/>
    <property type="molecule type" value="Genomic_DNA"/>
</dbReference>
<dbReference type="SMART" id="SM00530">
    <property type="entry name" value="HTH_XRE"/>
    <property type="match status" value="1"/>
</dbReference>
<dbReference type="PANTHER" id="PTHR46797">
    <property type="entry name" value="HTH-TYPE TRANSCRIPTIONAL REGULATOR"/>
    <property type="match status" value="1"/>
</dbReference>
<dbReference type="PROSITE" id="PS50943">
    <property type="entry name" value="HTH_CROC1"/>
    <property type="match status" value="1"/>
</dbReference>
<sequence length="75" mass="8287">METNELAARIRAFRKLKGLTQIELAESMGISVSIIGSIERGTRKADVKTIHQIAEVLGIEQEELESSNAHRKGLL</sequence>
<dbReference type="InterPro" id="IPR001387">
    <property type="entry name" value="Cro/C1-type_HTH"/>
</dbReference>
<organism evidence="3 4">
    <name type="scientific">Paenibacillus residui</name>
    <dbReference type="NCBI Taxonomy" id="629724"/>
    <lineage>
        <taxon>Bacteria</taxon>
        <taxon>Bacillati</taxon>
        <taxon>Bacillota</taxon>
        <taxon>Bacilli</taxon>
        <taxon>Bacillales</taxon>
        <taxon>Paenibacillaceae</taxon>
        <taxon>Paenibacillus</taxon>
    </lineage>
</organism>
<dbReference type="Gene3D" id="1.10.260.40">
    <property type="entry name" value="lambda repressor-like DNA-binding domains"/>
    <property type="match status" value="1"/>
</dbReference>
<dbReference type="InterPro" id="IPR010982">
    <property type="entry name" value="Lambda_DNA-bd_dom_sf"/>
</dbReference>
<comment type="caution">
    <text evidence="3">The sequence shown here is derived from an EMBL/GenBank/DDBJ whole genome shotgun (WGS) entry which is preliminary data.</text>
</comment>
<evidence type="ECO:0000313" key="3">
    <source>
        <dbReference type="EMBL" id="MFD0869652.1"/>
    </source>
</evidence>
<dbReference type="Proteomes" id="UP001597120">
    <property type="component" value="Unassembled WGS sequence"/>
</dbReference>
<proteinExistence type="predicted"/>
<name>A0ABW3D8A3_9BACL</name>
<feature type="domain" description="HTH cro/C1-type" evidence="2">
    <location>
        <begin position="10"/>
        <end position="64"/>
    </location>
</feature>
<keyword evidence="1" id="KW-0238">DNA-binding</keyword>
<evidence type="ECO:0000313" key="4">
    <source>
        <dbReference type="Proteomes" id="UP001597120"/>
    </source>
</evidence>
<keyword evidence="4" id="KW-1185">Reference proteome</keyword>
<evidence type="ECO:0000259" key="2">
    <source>
        <dbReference type="PROSITE" id="PS50943"/>
    </source>
</evidence>
<dbReference type="CDD" id="cd00093">
    <property type="entry name" value="HTH_XRE"/>
    <property type="match status" value="1"/>
</dbReference>
<dbReference type="PANTHER" id="PTHR46797:SF1">
    <property type="entry name" value="METHYLPHOSPHONATE SYNTHASE"/>
    <property type="match status" value="1"/>
</dbReference>
<reference evidence="4" key="1">
    <citation type="journal article" date="2019" name="Int. J. Syst. Evol. Microbiol.">
        <title>The Global Catalogue of Microorganisms (GCM) 10K type strain sequencing project: providing services to taxonomists for standard genome sequencing and annotation.</title>
        <authorList>
            <consortium name="The Broad Institute Genomics Platform"/>
            <consortium name="The Broad Institute Genome Sequencing Center for Infectious Disease"/>
            <person name="Wu L."/>
            <person name="Ma J."/>
        </authorList>
    </citation>
    <scope>NUCLEOTIDE SEQUENCE [LARGE SCALE GENOMIC DNA]</scope>
    <source>
        <strain evidence="4">CCUG 57263</strain>
    </source>
</reference>
<dbReference type="RefSeq" id="WP_379288087.1">
    <property type="nucleotide sequence ID" value="NZ_JBHTIU010000033.1"/>
</dbReference>
<evidence type="ECO:0000256" key="1">
    <source>
        <dbReference type="ARBA" id="ARBA00023125"/>
    </source>
</evidence>
<accession>A0ABW3D8A3</accession>
<dbReference type="InterPro" id="IPR050807">
    <property type="entry name" value="TransReg_Diox_bact_type"/>
</dbReference>
<protein>
    <submittedName>
        <fullName evidence="3">Helix-turn-helix domain-containing protein</fullName>
    </submittedName>
</protein>
<gene>
    <name evidence="3" type="ORF">ACFQ03_10860</name>
</gene>
<dbReference type="SUPFAM" id="SSF47413">
    <property type="entry name" value="lambda repressor-like DNA-binding domains"/>
    <property type="match status" value="1"/>
</dbReference>